<dbReference type="Gene3D" id="2.30.29.30">
    <property type="entry name" value="Pleckstrin-homology domain (PH domain)/Phosphotyrosine-binding domain (PTB)"/>
    <property type="match status" value="1"/>
</dbReference>
<dbReference type="SUPFAM" id="SSF52087">
    <property type="entry name" value="CRAL/TRIO domain"/>
    <property type="match status" value="1"/>
</dbReference>
<dbReference type="PROSITE" id="PS50010">
    <property type="entry name" value="DH_2"/>
    <property type="match status" value="1"/>
</dbReference>
<dbReference type="AlphaFoldDB" id="A0AAF5Q2M7"/>
<keyword evidence="1" id="KW-0344">Guanine-nucleotide releasing factor</keyword>
<dbReference type="GO" id="GO:0005737">
    <property type="term" value="C:cytoplasm"/>
    <property type="evidence" value="ECO:0007669"/>
    <property type="project" value="TreeGrafter"/>
</dbReference>
<dbReference type="Pfam" id="PF22697">
    <property type="entry name" value="SOS1_NGEF_PH"/>
    <property type="match status" value="1"/>
</dbReference>
<evidence type="ECO:0000256" key="3">
    <source>
        <dbReference type="SAM" id="MobiDB-lite"/>
    </source>
</evidence>
<dbReference type="InterPro" id="IPR051336">
    <property type="entry name" value="RhoGEF_Guanine_NuclExch_SF"/>
</dbReference>
<reference evidence="6" key="1">
    <citation type="submission" date="2015-03" db="EMBL/GenBank/DDBJ databases">
        <title>Wuchereria bancrofti Genome Sequencing Papua New Guinea Strain.</title>
        <authorList>
            <person name="Small S.T."/>
            <person name="Serre D."/>
            <person name="Zimmerman P.A."/>
        </authorList>
    </citation>
    <scope>NUCLEOTIDE SEQUENCE [LARGE SCALE GENOMIC DNA]</scope>
    <source>
        <strain evidence="6">pt0022</strain>
    </source>
</reference>
<feature type="compositionally biased region" description="Polar residues" evidence="3">
    <location>
        <begin position="1111"/>
        <end position="1121"/>
    </location>
</feature>
<dbReference type="SMART" id="SM00516">
    <property type="entry name" value="SEC14"/>
    <property type="match status" value="1"/>
</dbReference>
<organism evidence="6 7">
    <name type="scientific">Wuchereria bancrofti</name>
    <dbReference type="NCBI Taxonomy" id="6293"/>
    <lineage>
        <taxon>Eukaryota</taxon>
        <taxon>Metazoa</taxon>
        <taxon>Ecdysozoa</taxon>
        <taxon>Nematoda</taxon>
        <taxon>Chromadorea</taxon>
        <taxon>Rhabditida</taxon>
        <taxon>Spirurina</taxon>
        <taxon>Spiruromorpha</taxon>
        <taxon>Filarioidea</taxon>
        <taxon>Onchocercidae</taxon>
        <taxon>Wuchereria</taxon>
    </lineage>
</organism>
<dbReference type="Gene3D" id="1.20.58.60">
    <property type="match status" value="1"/>
</dbReference>
<dbReference type="InterPro" id="IPR035899">
    <property type="entry name" value="DBL_dom_sf"/>
</dbReference>
<reference evidence="6" key="2">
    <citation type="journal article" date="2016" name="Mol. Ecol.">
        <title>Population genomics of the filarial nematode parasite Wuchereria bancrofti from mosquitoes.</title>
        <authorList>
            <person name="Small S.T."/>
            <person name="Reimer L.J."/>
            <person name="Tisch D.J."/>
            <person name="King C.L."/>
            <person name="Christensen B.M."/>
            <person name="Siba P.M."/>
            <person name="Kazura J.W."/>
            <person name="Serre D."/>
            <person name="Zimmerman P.A."/>
        </authorList>
    </citation>
    <scope>NUCLEOTIDE SEQUENCE</scope>
    <source>
        <strain evidence="6">pt0022</strain>
    </source>
</reference>
<sequence>MENVGSTDTASIGNNTTLRLLEPPRSLWESSGGQLSCYGSLTASTSSICAPTTQRHKLSNTPVYEKLPKSDSAISMEAPKFHYDMDFDLRALKEALKSAEFLEESGYQSVLERSQHNQYGTGWIIHQDMSEVNSDTDDDNWDGFMDVGNKRIKIKEISDILASRFAFITGARTKDGNPVLIFPDSRSQLAEEELDLLISYLLQIPPLEEEQKSYVIIIDRRMDKWSSVRLLLSYLTNSFPRPVRIVLVLKPESVLQRALEVGYRGITENYKFKVVICQSSLELRRYIGPDCLTMDVGGVLKYNHLEWVQHRMDIERMKSSATVIAQSLSEFGRCLKETELPNDVETTARILEIQTAERDAIKVISCSCLYTCNSLNLFTQILLFCILSFFYRLHNVTAIERMLIQLEETERSFDTFWMKHEKRLTQSFAKHMIHLEEHREVGDGVRKAEQLAQAHAEYYQQAMEDVDGARLLRDAGQELISSQDVELTASLLPKCDELDHMADALSGALERRSQVLRLSKDMHQQIHAANNWCHRGVELLTTIPYDCTAGNAANALTTVDKYIEEGESLKLDIFNNEPNLNKLIMLTTTETSTLLAQVAERIDDMRRLSISRRDALQKMALREIRKPPVQVVSPEKLQCSNGDQCCTTTSTTTINRNLFPTSPNKQHSNLINSNNSDIVMFFKSRIRKSKSWSAPTRQTRQIEALHDNPQNAFICGRNVEYGGAVCNSNGSSSSGGGGATIGFDQPASLLNFAISELVNTEQSYVRELQSIVDFYIRPFEAPENEHLIASHLRDRSDILFGNIPDLLNFHSNYLLADFLAAGNSISEICRCFLNHRNKFLQLYHHYCQNKPLGEALRREQQPDGAVAKFFTECQKRAGHPLPLSAYLLKPVQRITKYQLLLKEVHRHCADQAKPHVDEALASMLDLLAQLNTAMHQLHIAGFVGDLCQMGPLRLQNECDIYPFKKRTRRLNKAQRRHLFLFDGGLLFCKKRSQSLPYASEYYEHKLSIPTCSLGFSETSKTSSARFEVWDETKNEAYVVQPIDESARIKWIQRLYRIVSERVTHRNRLSQQHRPMRPQSWASTISTDSIRSSDTTTDSSVVDGNGNNSNGIYCSSPSSGSPTFVPIISDEDPDNNVTPTDQLQTRSYSCPENSLGSLSPSPPSSSLTATKPTTTATIPSSGVLNTILPSSILAKSLTATTTVTATTAAPLNTIVESSSSTELFATI</sequence>
<dbReference type="PANTHER" id="PTHR22826:SF211">
    <property type="entry name" value="LD43457P"/>
    <property type="match status" value="1"/>
</dbReference>
<accession>A0AAF5Q2M7</accession>
<dbReference type="InterPro" id="IPR036865">
    <property type="entry name" value="CRAL-TRIO_dom_sf"/>
</dbReference>
<protein>
    <recommendedName>
        <fullName evidence="8">RhoGEF domain-containing protein</fullName>
    </recommendedName>
</protein>
<dbReference type="Gene3D" id="1.20.900.10">
    <property type="entry name" value="Dbl homology (DH) domain"/>
    <property type="match status" value="1"/>
</dbReference>
<feature type="domain" description="DH" evidence="5">
    <location>
        <begin position="749"/>
        <end position="933"/>
    </location>
</feature>
<evidence type="ECO:0008006" key="8">
    <source>
        <dbReference type="Google" id="ProtNLM"/>
    </source>
</evidence>
<feature type="compositionally biased region" description="Low complexity" evidence="3">
    <location>
        <begin position="1082"/>
        <end position="1110"/>
    </location>
</feature>
<reference evidence="7" key="3">
    <citation type="submission" date="2024-02" db="UniProtKB">
        <authorList>
            <consortium name="WormBaseParasite"/>
        </authorList>
    </citation>
    <scope>IDENTIFICATION</scope>
    <source>
        <strain evidence="7">pt0022</strain>
    </source>
</reference>
<dbReference type="SUPFAM" id="SSF48065">
    <property type="entry name" value="DBL homology domain (DH-domain)"/>
    <property type="match status" value="1"/>
</dbReference>
<feature type="compositionally biased region" description="Low complexity" evidence="3">
    <location>
        <begin position="1153"/>
        <end position="1177"/>
    </location>
</feature>
<dbReference type="Pfam" id="PF00621">
    <property type="entry name" value="RhoGEF"/>
    <property type="match status" value="1"/>
</dbReference>
<dbReference type="CDD" id="cd00170">
    <property type="entry name" value="SEC14"/>
    <property type="match status" value="1"/>
</dbReference>
<dbReference type="CDD" id="cd00160">
    <property type="entry name" value="RhoGEF"/>
    <property type="match status" value="1"/>
</dbReference>
<evidence type="ECO:0000259" key="5">
    <source>
        <dbReference type="PROSITE" id="PS50010"/>
    </source>
</evidence>
<evidence type="ECO:0000313" key="7">
    <source>
        <dbReference type="WBParaSite" id="mrna-Wban_09629"/>
    </source>
</evidence>
<dbReference type="Proteomes" id="UP000093561">
    <property type="component" value="Unassembled WGS sequence"/>
</dbReference>
<proteinExistence type="inferred from homology"/>
<dbReference type="InterPro" id="IPR056466">
    <property type="entry name" value="Spectrin_DBS"/>
</dbReference>
<dbReference type="InterPro" id="IPR000219">
    <property type="entry name" value="DH_dom"/>
</dbReference>
<dbReference type="SMART" id="SM00325">
    <property type="entry name" value="RhoGEF"/>
    <property type="match status" value="1"/>
</dbReference>
<dbReference type="WBParaSite" id="mrna-Wban_09629">
    <property type="protein sequence ID" value="mrna-Wban_09629"/>
    <property type="gene ID" value="Wban_09629"/>
</dbReference>
<feature type="domain" description="PH" evidence="4">
    <location>
        <begin position="945"/>
        <end position="1059"/>
    </location>
</feature>
<dbReference type="Pfam" id="PF23289">
    <property type="entry name" value="Spectrin_5"/>
    <property type="match status" value="1"/>
</dbReference>
<dbReference type="SUPFAM" id="SSF50729">
    <property type="entry name" value="PH domain-like"/>
    <property type="match status" value="1"/>
</dbReference>
<evidence type="ECO:0000259" key="4">
    <source>
        <dbReference type="PROSITE" id="PS50003"/>
    </source>
</evidence>
<evidence type="ECO:0000256" key="2">
    <source>
        <dbReference type="ARBA" id="ARBA00049987"/>
    </source>
</evidence>
<dbReference type="GO" id="GO:0005085">
    <property type="term" value="F:guanyl-nucleotide exchange factor activity"/>
    <property type="evidence" value="ECO:0007669"/>
    <property type="project" value="UniProtKB-KW"/>
</dbReference>
<feature type="compositionally biased region" description="Polar residues" evidence="3">
    <location>
        <begin position="1134"/>
        <end position="1151"/>
    </location>
</feature>
<dbReference type="InterPro" id="IPR055251">
    <property type="entry name" value="SOS1_NGEF_PH"/>
</dbReference>
<feature type="region of interest" description="Disordered" evidence="3">
    <location>
        <begin position="1066"/>
        <end position="1177"/>
    </location>
</feature>
<dbReference type="InterPro" id="IPR001849">
    <property type="entry name" value="PH_domain"/>
</dbReference>
<name>A0AAF5Q2M7_WUCBA</name>
<evidence type="ECO:0000256" key="1">
    <source>
        <dbReference type="ARBA" id="ARBA00022658"/>
    </source>
</evidence>
<dbReference type="SMART" id="SM00233">
    <property type="entry name" value="PH"/>
    <property type="match status" value="1"/>
</dbReference>
<dbReference type="PANTHER" id="PTHR22826">
    <property type="entry name" value="RHO GUANINE EXCHANGE FACTOR-RELATED"/>
    <property type="match status" value="1"/>
</dbReference>
<evidence type="ECO:0000313" key="6">
    <source>
        <dbReference type="Proteomes" id="UP000093561"/>
    </source>
</evidence>
<dbReference type="Gene3D" id="3.40.525.10">
    <property type="entry name" value="CRAL-TRIO lipid binding domain"/>
    <property type="match status" value="1"/>
</dbReference>
<comment type="similarity">
    <text evidence="2">Belongs to the MCF2 family.</text>
</comment>
<dbReference type="InterPro" id="IPR001251">
    <property type="entry name" value="CRAL-TRIO_dom"/>
</dbReference>
<dbReference type="Pfam" id="PF13716">
    <property type="entry name" value="CRAL_TRIO_2"/>
    <property type="match status" value="1"/>
</dbReference>
<dbReference type="InterPro" id="IPR011993">
    <property type="entry name" value="PH-like_dom_sf"/>
</dbReference>
<dbReference type="PROSITE" id="PS50003">
    <property type="entry name" value="PH_DOMAIN"/>
    <property type="match status" value="1"/>
</dbReference>